<dbReference type="Pfam" id="PF09835">
    <property type="entry name" value="DUF2062"/>
    <property type="match status" value="1"/>
</dbReference>
<gene>
    <name evidence="3" type="ORF">ACFSJ3_07395</name>
</gene>
<name>A0ABW4XJS1_9GAMM</name>
<feature type="domain" description="DUF2062" evidence="2">
    <location>
        <begin position="23"/>
        <end position="164"/>
    </location>
</feature>
<evidence type="ECO:0000313" key="4">
    <source>
        <dbReference type="Proteomes" id="UP001597380"/>
    </source>
</evidence>
<proteinExistence type="predicted"/>
<dbReference type="Proteomes" id="UP001597380">
    <property type="component" value="Unassembled WGS sequence"/>
</dbReference>
<keyword evidence="1" id="KW-1133">Transmembrane helix</keyword>
<keyword evidence="4" id="KW-1185">Reference proteome</keyword>
<dbReference type="PANTHER" id="PTHR40547:SF1">
    <property type="entry name" value="SLL0298 PROTEIN"/>
    <property type="match status" value="1"/>
</dbReference>
<keyword evidence="1" id="KW-0472">Membrane</keyword>
<evidence type="ECO:0000313" key="3">
    <source>
        <dbReference type="EMBL" id="MFD2095805.1"/>
    </source>
</evidence>
<comment type="caution">
    <text evidence="3">The sequence shown here is derived from an EMBL/GenBank/DDBJ whole genome shotgun (WGS) entry which is preliminary data.</text>
</comment>
<feature type="transmembrane region" description="Helical" evidence="1">
    <location>
        <begin position="128"/>
        <end position="151"/>
    </location>
</feature>
<evidence type="ECO:0000256" key="1">
    <source>
        <dbReference type="SAM" id="Phobius"/>
    </source>
</evidence>
<reference evidence="4" key="1">
    <citation type="journal article" date="2019" name="Int. J. Syst. Evol. Microbiol.">
        <title>The Global Catalogue of Microorganisms (GCM) 10K type strain sequencing project: providing services to taxonomists for standard genome sequencing and annotation.</title>
        <authorList>
            <consortium name="The Broad Institute Genomics Platform"/>
            <consortium name="The Broad Institute Genome Sequencing Center for Infectious Disease"/>
            <person name="Wu L."/>
            <person name="Ma J."/>
        </authorList>
    </citation>
    <scope>NUCLEOTIDE SEQUENCE [LARGE SCALE GENOMIC DNA]</scope>
    <source>
        <strain evidence="4">CGMCC 1.10992</strain>
    </source>
</reference>
<dbReference type="RefSeq" id="WP_345340128.1">
    <property type="nucleotide sequence ID" value="NZ_BAABLI010000014.1"/>
</dbReference>
<dbReference type="PANTHER" id="PTHR40547">
    <property type="entry name" value="SLL0298 PROTEIN"/>
    <property type="match status" value="1"/>
</dbReference>
<evidence type="ECO:0000259" key="2">
    <source>
        <dbReference type="Pfam" id="PF09835"/>
    </source>
</evidence>
<dbReference type="InterPro" id="IPR018639">
    <property type="entry name" value="DUF2062"/>
</dbReference>
<sequence>MPKKMLKRVMPSHETVKSHKYLQIFGNLLHDPNLFHLNRRSAAGAFAVGLFCAFMPIPFQMLLAASIAILVRTNLPLSVALVWISNPITMPPIFYGAYLVGVWVTGNSEKQFSFELSWQGVVDSFTHLGYPFLVGCGISGIIAGALGYFIIRMFWRYSIVRHWRQRQQRTNETSK</sequence>
<accession>A0ABW4XJS1</accession>
<dbReference type="EMBL" id="JBHUHT010000009">
    <property type="protein sequence ID" value="MFD2095805.1"/>
    <property type="molecule type" value="Genomic_DNA"/>
</dbReference>
<protein>
    <submittedName>
        <fullName evidence="3">DUF2062 domain-containing protein</fullName>
    </submittedName>
</protein>
<feature type="transmembrane region" description="Helical" evidence="1">
    <location>
        <begin position="45"/>
        <end position="71"/>
    </location>
</feature>
<organism evidence="3 4">
    <name type="scientific">Corallincola platygyrae</name>
    <dbReference type="NCBI Taxonomy" id="1193278"/>
    <lineage>
        <taxon>Bacteria</taxon>
        <taxon>Pseudomonadati</taxon>
        <taxon>Pseudomonadota</taxon>
        <taxon>Gammaproteobacteria</taxon>
        <taxon>Alteromonadales</taxon>
        <taxon>Psychromonadaceae</taxon>
        <taxon>Corallincola</taxon>
    </lineage>
</organism>
<keyword evidence="1" id="KW-0812">Transmembrane</keyword>